<dbReference type="InterPro" id="IPR022002">
    <property type="entry name" value="ChsH2_Znr"/>
</dbReference>
<dbReference type="PANTHER" id="PTHR34075:SF4">
    <property type="entry name" value="DUF35 DOMAIN-CONTAINING PROTEIN"/>
    <property type="match status" value="1"/>
</dbReference>
<evidence type="ECO:0000259" key="2">
    <source>
        <dbReference type="Pfam" id="PF12172"/>
    </source>
</evidence>
<organism evidence="3 5">
    <name type="scientific">Sulfodiicoccus acidiphilus</name>
    <dbReference type="NCBI Taxonomy" id="1670455"/>
    <lineage>
        <taxon>Archaea</taxon>
        <taxon>Thermoproteota</taxon>
        <taxon>Thermoprotei</taxon>
        <taxon>Sulfolobales</taxon>
        <taxon>Sulfolobaceae</taxon>
        <taxon>Sulfodiicoccus</taxon>
    </lineage>
</organism>
<dbReference type="Gene3D" id="6.10.30.10">
    <property type="match status" value="1"/>
</dbReference>
<dbReference type="KEGG" id="sacd:HS1genome_0463"/>
<reference evidence="4" key="4">
    <citation type="submission" date="2020-09" db="EMBL/GenBank/DDBJ databases">
        <authorList>
            <person name="Sun Q."/>
            <person name="Ohkuma M."/>
        </authorList>
    </citation>
    <scope>NUCLEOTIDE SEQUENCE</scope>
    <source>
        <strain evidence="4">JCM 31740</strain>
    </source>
</reference>
<reference evidence="4" key="1">
    <citation type="journal article" date="2014" name="Int. J. Syst. Evol. Microbiol.">
        <title>Complete genome sequence of Corynebacterium casei LMG S-19264T (=DSM 44701T), isolated from a smear-ripened cheese.</title>
        <authorList>
            <consortium name="US DOE Joint Genome Institute (JGI-PGF)"/>
            <person name="Walter F."/>
            <person name="Albersmeier A."/>
            <person name="Kalinowski J."/>
            <person name="Ruckert C."/>
        </authorList>
    </citation>
    <scope>NUCLEOTIDE SEQUENCE</scope>
    <source>
        <strain evidence="4">JCM 31740</strain>
    </source>
</reference>
<proteinExistence type="predicted"/>
<dbReference type="RefSeq" id="WP_126449372.1">
    <property type="nucleotide sequence ID" value="NZ_AP018553.1"/>
</dbReference>
<dbReference type="AlphaFoldDB" id="A0A348B1M2"/>
<reference evidence="3" key="3">
    <citation type="journal article" date="2019" name="BMC Res. Notes">
        <title>Complete genome sequence of the Sulfodiicoccus acidiphilus strain HS-1T, the first crenarchaeon that lacks polB3, isolated from an acidic hot spring in Ohwaku-dani, Hakone, Japan.</title>
        <authorList>
            <person name="Sakai H.D."/>
            <person name="Kurosawa N."/>
        </authorList>
    </citation>
    <scope>NUCLEOTIDE SEQUENCE</scope>
    <source>
        <strain evidence="3">HS-1</strain>
    </source>
</reference>
<feature type="domain" description="ChsH2 rubredoxin-like zinc ribbon" evidence="2">
    <location>
        <begin position="42"/>
        <end position="71"/>
    </location>
</feature>
<dbReference type="InterPro" id="IPR012340">
    <property type="entry name" value="NA-bd_OB-fold"/>
</dbReference>
<dbReference type="GO" id="GO:0003677">
    <property type="term" value="F:DNA binding"/>
    <property type="evidence" value="ECO:0007669"/>
    <property type="project" value="UniProtKB-KW"/>
</dbReference>
<dbReference type="SUPFAM" id="SSF50249">
    <property type="entry name" value="Nucleic acid-binding proteins"/>
    <property type="match status" value="1"/>
</dbReference>
<dbReference type="EMBL" id="AP018553">
    <property type="protein sequence ID" value="BBD72074.1"/>
    <property type="molecule type" value="Genomic_DNA"/>
</dbReference>
<dbReference type="InterPro" id="IPR002878">
    <property type="entry name" value="ChsH2_C"/>
</dbReference>
<protein>
    <submittedName>
        <fullName evidence="3">DNA-binding protein</fullName>
    </submittedName>
</protein>
<dbReference type="Pfam" id="PF01796">
    <property type="entry name" value="OB_ChsH2_C"/>
    <property type="match status" value="1"/>
</dbReference>
<dbReference type="GeneID" id="38665969"/>
<gene>
    <name evidence="4" type="ORF">GCM10007116_22450</name>
    <name evidence="3" type="ORF">HS1genome_0463</name>
</gene>
<evidence type="ECO:0000313" key="4">
    <source>
        <dbReference type="EMBL" id="GGU05579.1"/>
    </source>
</evidence>
<sequence length="169" mass="19248">MNSTKGTPLSEEDFKRAVKEITRPRAVYDVAPGEAYSRFFRGLKEGKILGTRCPSCRLVHVPPKVYCQYCYVPLTEWVEVKDEGYVETAVVVYIAAERERLETPEVVGVVRLEGSGDEYRFPGLMHRICADPDDVKSMKLLGSKVRARWAKEKQGGINDIECFEVVQWK</sequence>
<dbReference type="Proteomes" id="UP000616143">
    <property type="component" value="Unassembled WGS sequence"/>
</dbReference>
<keyword evidence="5" id="KW-1185">Reference proteome</keyword>
<name>A0A348B1M2_9CREN</name>
<dbReference type="InterPro" id="IPR052513">
    <property type="entry name" value="Thioester_dehydratase-like"/>
</dbReference>
<dbReference type="PANTHER" id="PTHR34075">
    <property type="entry name" value="BLR3430 PROTEIN"/>
    <property type="match status" value="1"/>
</dbReference>
<accession>A0A348B1M2</accession>
<dbReference type="OrthoDB" id="9573at2157"/>
<keyword evidence="3" id="KW-0238">DNA-binding</keyword>
<evidence type="ECO:0000259" key="1">
    <source>
        <dbReference type="Pfam" id="PF01796"/>
    </source>
</evidence>
<evidence type="ECO:0000313" key="3">
    <source>
        <dbReference type="EMBL" id="BBD72074.1"/>
    </source>
</evidence>
<dbReference type="Pfam" id="PF12172">
    <property type="entry name" value="zf-ChsH2"/>
    <property type="match status" value="1"/>
</dbReference>
<evidence type="ECO:0000313" key="5">
    <source>
        <dbReference type="Proteomes" id="UP000276741"/>
    </source>
</evidence>
<dbReference type="Proteomes" id="UP000276741">
    <property type="component" value="Chromosome"/>
</dbReference>
<reference evidence="5" key="2">
    <citation type="submission" date="2018-04" db="EMBL/GenBank/DDBJ databases">
        <title>Complete genome sequence of Sulfodiicoccus acidiphilus strain HS-1.</title>
        <authorList>
            <person name="Sakai H.D."/>
            <person name="Kurosawa N."/>
        </authorList>
    </citation>
    <scope>NUCLEOTIDE SEQUENCE [LARGE SCALE GENOMIC DNA]</scope>
    <source>
        <strain evidence="5">HS-1</strain>
    </source>
</reference>
<dbReference type="EMBL" id="BMQS01000036">
    <property type="protein sequence ID" value="GGU05579.1"/>
    <property type="molecule type" value="Genomic_DNA"/>
</dbReference>
<feature type="domain" description="ChsH2 C-terminal OB-fold" evidence="1">
    <location>
        <begin position="77"/>
        <end position="149"/>
    </location>
</feature>